<name>A0A3Q2NP38_FUNHE</name>
<accession>A0A3Q2NP38</accession>
<protein>
    <recommendedName>
        <fullName evidence="4">AIG1-type G domain-containing protein</fullName>
    </recommendedName>
</protein>
<dbReference type="Proteomes" id="UP000265000">
    <property type="component" value="Unplaced"/>
</dbReference>
<dbReference type="SUPFAM" id="SSF52540">
    <property type="entry name" value="P-loop containing nucleoside triphosphate hydrolases"/>
    <property type="match status" value="1"/>
</dbReference>
<dbReference type="PANTHER" id="PTHR10903">
    <property type="entry name" value="GTPASE, IMAP FAMILY MEMBER-RELATED"/>
    <property type="match status" value="1"/>
</dbReference>
<organism evidence="5 6">
    <name type="scientific">Fundulus heteroclitus</name>
    <name type="common">Killifish</name>
    <name type="synonym">Mummichog</name>
    <dbReference type="NCBI Taxonomy" id="8078"/>
    <lineage>
        <taxon>Eukaryota</taxon>
        <taxon>Metazoa</taxon>
        <taxon>Chordata</taxon>
        <taxon>Craniata</taxon>
        <taxon>Vertebrata</taxon>
        <taxon>Euteleostomi</taxon>
        <taxon>Actinopterygii</taxon>
        <taxon>Neopterygii</taxon>
        <taxon>Teleostei</taxon>
        <taxon>Neoteleostei</taxon>
        <taxon>Acanthomorphata</taxon>
        <taxon>Ovalentaria</taxon>
        <taxon>Atherinomorphae</taxon>
        <taxon>Cyprinodontiformes</taxon>
        <taxon>Fundulidae</taxon>
        <taxon>Fundulus</taxon>
    </lineage>
</organism>
<dbReference type="STRING" id="8078.ENSFHEP00000000734"/>
<evidence type="ECO:0000256" key="2">
    <source>
        <dbReference type="ARBA" id="ARBA00022741"/>
    </source>
</evidence>
<feature type="domain" description="AIG1-type G" evidence="4">
    <location>
        <begin position="22"/>
        <end position="74"/>
    </location>
</feature>
<dbReference type="PANTHER" id="PTHR10903:SF112">
    <property type="entry name" value="SI:CH211-113E8.5"/>
    <property type="match status" value="1"/>
</dbReference>
<evidence type="ECO:0000313" key="5">
    <source>
        <dbReference type="Ensembl" id="ENSFHEP00000000734.1"/>
    </source>
</evidence>
<dbReference type="InterPro" id="IPR045058">
    <property type="entry name" value="GIMA/IAN/Toc"/>
</dbReference>
<evidence type="ECO:0000256" key="1">
    <source>
        <dbReference type="ARBA" id="ARBA00008535"/>
    </source>
</evidence>
<reference evidence="5" key="2">
    <citation type="submission" date="2025-09" db="UniProtKB">
        <authorList>
            <consortium name="Ensembl"/>
        </authorList>
    </citation>
    <scope>IDENTIFICATION</scope>
</reference>
<evidence type="ECO:0000313" key="6">
    <source>
        <dbReference type="Proteomes" id="UP000265000"/>
    </source>
</evidence>
<dbReference type="Ensembl" id="ENSFHET00000015036.1">
    <property type="protein sequence ID" value="ENSFHEP00000000734.1"/>
    <property type="gene ID" value="ENSFHEG00000001463.1"/>
</dbReference>
<sequence length="85" mass="9325">ILQLQGTCFGDIVQHRHSSMHLRIVLIGKTGCGKSSSGNTILGREVFKAEPNPNSVTKRCQKEECVVDGRPIAVETETKSWCSIL</sequence>
<dbReference type="GeneTree" id="ENSGT01140000283062"/>
<keyword evidence="6" id="KW-1185">Reference proteome</keyword>
<comment type="similarity">
    <text evidence="1">Belongs to the TRAFAC class TrmE-Era-EngA-EngB-Septin-like GTPase superfamily. AIG1/Toc34/Toc159-like paraseptin GTPase family. IAN subfamily.</text>
</comment>
<reference evidence="5" key="1">
    <citation type="submission" date="2025-08" db="UniProtKB">
        <authorList>
            <consortium name="Ensembl"/>
        </authorList>
    </citation>
    <scope>IDENTIFICATION</scope>
</reference>
<evidence type="ECO:0000259" key="4">
    <source>
        <dbReference type="Pfam" id="PF04548"/>
    </source>
</evidence>
<dbReference type="AlphaFoldDB" id="A0A3Q2NP38"/>
<dbReference type="InterPro" id="IPR006703">
    <property type="entry name" value="G_AIG1"/>
</dbReference>
<dbReference type="Gene3D" id="3.40.50.300">
    <property type="entry name" value="P-loop containing nucleotide triphosphate hydrolases"/>
    <property type="match status" value="1"/>
</dbReference>
<keyword evidence="2" id="KW-0547">Nucleotide-binding</keyword>
<proteinExistence type="inferred from homology"/>
<dbReference type="InterPro" id="IPR027417">
    <property type="entry name" value="P-loop_NTPase"/>
</dbReference>
<dbReference type="GO" id="GO:0005525">
    <property type="term" value="F:GTP binding"/>
    <property type="evidence" value="ECO:0007669"/>
    <property type="project" value="UniProtKB-KW"/>
</dbReference>
<keyword evidence="3" id="KW-0342">GTP-binding</keyword>
<dbReference type="Pfam" id="PF04548">
    <property type="entry name" value="AIG1"/>
    <property type="match status" value="1"/>
</dbReference>
<evidence type="ECO:0000256" key="3">
    <source>
        <dbReference type="ARBA" id="ARBA00023134"/>
    </source>
</evidence>